<dbReference type="InterPro" id="IPR004143">
    <property type="entry name" value="BPL_LPL_catalytic"/>
</dbReference>
<evidence type="ECO:0000313" key="5">
    <source>
        <dbReference type="EMBL" id="KRT35962.1"/>
    </source>
</evidence>
<dbReference type="GO" id="GO:0005737">
    <property type="term" value="C:cytoplasm"/>
    <property type="evidence" value="ECO:0007669"/>
    <property type="project" value="TreeGrafter"/>
</dbReference>
<dbReference type="GO" id="GO:0004077">
    <property type="term" value="F:biotin--[biotin carboxyl-carrier protein] ligase activity"/>
    <property type="evidence" value="ECO:0007669"/>
    <property type="project" value="UniProtKB-EC"/>
</dbReference>
<dbReference type="Pfam" id="PF03099">
    <property type="entry name" value="BPL_LplA_LipB"/>
    <property type="match status" value="1"/>
</dbReference>
<sequence>MEESRISNERPKLPIFKFDVLQSTQTKARELYDKEGLDLFVVWAVEQAAGRGRRERSWHSPKGGLYFSLFSKKLGNLPSPQLISLAAGVAIKDVMQKLYDITCELKWPNDILYQGKKLCGILSEVASRGQEIDHAIVGIGINVNTDLSGLPEGISREAIAVKNIVNREVDLEVLLATACTEVLDRISRLVTQEGRSKTIADYKKHCLTLNSQVIVYLDKGKVSGRALDITGEGALLVATTKEILTLTTGDVIHLRRR</sequence>
<organism evidence="5 6">
    <name type="scientific">Acetomicrobium hydrogeniformans ATCC BAA-1850</name>
    <dbReference type="NCBI Taxonomy" id="592015"/>
    <lineage>
        <taxon>Bacteria</taxon>
        <taxon>Thermotogati</taxon>
        <taxon>Synergistota</taxon>
        <taxon>Synergistia</taxon>
        <taxon>Synergistales</taxon>
        <taxon>Acetomicrobiaceae</taxon>
        <taxon>Acetomicrobium</taxon>
    </lineage>
</organism>
<dbReference type="NCBIfam" id="TIGR00121">
    <property type="entry name" value="birA_ligase"/>
    <property type="match status" value="1"/>
</dbReference>
<dbReference type="PANTHER" id="PTHR12835:SF5">
    <property type="entry name" value="BIOTIN--PROTEIN LIGASE"/>
    <property type="match status" value="1"/>
</dbReference>
<evidence type="ECO:0000313" key="6">
    <source>
        <dbReference type="Proteomes" id="UP000005273"/>
    </source>
</evidence>
<dbReference type="EC" id="6.3.4.15" evidence="3"/>
<dbReference type="RefSeq" id="WP_057940867.1">
    <property type="nucleotide sequence ID" value="NZ_ACJX03000001.1"/>
</dbReference>
<dbReference type="Proteomes" id="UP000005273">
    <property type="component" value="Unassembled WGS sequence"/>
</dbReference>
<keyword evidence="1 5" id="KW-0436">Ligase</keyword>
<dbReference type="CDD" id="cd16442">
    <property type="entry name" value="BPL"/>
    <property type="match status" value="1"/>
</dbReference>
<evidence type="ECO:0000256" key="3">
    <source>
        <dbReference type="ARBA" id="ARBA00024227"/>
    </source>
</evidence>
<reference evidence="6" key="1">
    <citation type="submission" date="2012-09" db="EMBL/GenBank/DDBJ databases">
        <authorList>
            <person name="Weinstock G."/>
            <person name="Sodergren E."/>
            <person name="Clifton S."/>
            <person name="Fulton L."/>
            <person name="Fulton B."/>
            <person name="Courtney L."/>
            <person name="Fronick C."/>
            <person name="Harrison M."/>
            <person name="Strong C."/>
            <person name="Farmer C."/>
            <person name="Delehaunty K."/>
            <person name="Markovic C."/>
            <person name="Hall O."/>
            <person name="Minx P."/>
            <person name="Tomlinson C."/>
            <person name="Mitreva M."/>
            <person name="Nelson J."/>
            <person name="Hou S."/>
            <person name="Wollam A."/>
            <person name="Pepin K.H."/>
            <person name="Johnson M."/>
            <person name="Bhonagiri V."/>
            <person name="Nash W.E."/>
            <person name="Suruliraj S."/>
            <person name="Warren W."/>
            <person name="Chinwalla A."/>
            <person name="Mardis E.R."/>
            <person name="Wilson R.K."/>
        </authorList>
    </citation>
    <scope>NUCLEOTIDE SEQUENCE [LARGE SCALE GENOMIC DNA]</scope>
    <source>
        <strain evidence="6">OS1</strain>
    </source>
</reference>
<dbReference type="PROSITE" id="PS51733">
    <property type="entry name" value="BPL_LPL_CATALYTIC"/>
    <property type="match status" value="1"/>
</dbReference>
<keyword evidence="6" id="KW-1185">Reference proteome</keyword>
<dbReference type="Pfam" id="PF02237">
    <property type="entry name" value="BPL_C"/>
    <property type="match status" value="1"/>
</dbReference>
<dbReference type="Gene3D" id="3.30.930.10">
    <property type="entry name" value="Bira Bifunctional Protein, Domain 2"/>
    <property type="match status" value="1"/>
</dbReference>
<name>A0A0T5XCA1_9BACT</name>
<dbReference type="InterPro" id="IPR004408">
    <property type="entry name" value="Biotin_CoA_COase_ligase"/>
</dbReference>
<dbReference type="InterPro" id="IPR045864">
    <property type="entry name" value="aa-tRNA-synth_II/BPL/LPL"/>
</dbReference>
<proteinExistence type="predicted"/>
<gene>
    <name evidence="5" type="ORF">HMPREF1705_03223</name>
</gene>
<feature type="domain" description="BPL/LPL catalytic" evidence="4">
    <location>
        <begin position="10"/>
        <end position="190"/>
    </location>
</feature>
<dbReference type="Gene3D" id="2.30.30.100">
    <property type="match status" value="1"/>
</dbReference>
<comment type="caution">
    <text evidence="5">The sequence shown here is derived from an EMBL/GenBank/DDBJ whole genome shotgun (WGS) entry which is preliminary data.</text>
</comment>
<dbReference type="eggNOG" id="COG0340">
    <property type="taxonomic scope" value="Bacteria"/>
</dbReference>
<evidence type="ECO:0000259" key="4">
    <source>
        <dbReference type="PROSITE" id="PS51733"/>
    </source>
</evidence>
<keyword evidence="2" id="KW-0092">Biotin</keyword>
<dbReference type="InterPro" id="IPR003142">
    <property type="entry name" value="BPL_C"/>
</dbReference>
<evidence type="ECO:0000256" key="1">
    <source>
        <dbReference type="ARBA" id="ARBA00022598"/>
    </source>
</evidence>
<protein>
    <recommendedName>
        <fullName evidence="3">biotin--[biotin carboxyl-carrier protein] ligase</fullName>
        <ecNumber evidence="3">6.3.4.15</ecNumber>
    </recommendedName>
</protein>
<dbReference type="EMBL" id="ACJX03000001">
    <property type="protein sequence ID" value="KRT35962.1"/>
    <property type="molecule type" value="Genomic_DNA"/>
</dbReference>
<evidence type="ECO:0000256" key="2">
    <source>
        <dbReference type="ARBA" id="ARBA00023267"/>
    </source>
</evidence>
<dbReference type="OrthoDB" id="9807064at2"/>
<dbReference type="STRING" id="592015.HMPREF1705_03223"/>
<dbReference type="AlphaFoldDB" id="A0A0T5XCA1"/>
<dbReference type="PANTHER" id="PTHR12835">
    <property type="entry name" value="BIOTIN PROTEIN LIGASE"/>
    <property type="match status" value="1"/>
</dbReference>
<accession>A0A0T5XCA1</accession>
<dbReference type="SUPFAM" id="SSF55681">
    <property type="entry name" value="Class II aaRS and biotin synthetases"/>
    <property type="match status" value="1"/>
</dbReference>